<keyword evidence="2" id="KW-1185">Reference proteome</keyword>
<evidence type="ECO:0000313" key="1">
    <source>
        <dbReference type="EMBL" id="KAJ7385985.1"/>
    </source>
</evidence>
<sequence>MEMAFSIQDGCQIKLTFQPPVTMAPEGLQSPNLAEHRYSTSSIDRRFENARFFAESHFKSSDDVVYISTTSHNRRCHCPFCAFFGVHLNHHLASKHPDDAESAQEQAKSTCQTNQLKGTSTRVCTSVATTGVSLSLDGWLST</sequence>
<reference evidence="1" key="1">
    <citation type="submission" date="2023-01" db="EMBL/GenBank/DDBJ databases">
        <title>Genome assembly of the deep-sea coral Lophelia pertusa.</title>
        <authorList>
            <person name="Herrera S."/>
            <person name="Cordes E."/>
        </authorList>
    </citation>
    <scope>NUCLEOTIDE SEQUENCE</scope>
    <source>
        <strain evidence="1">USNM1676648</strain>
        <tissue evidence="1">Polyp</tissue>
    </source>
</reference>
<dbReference type="EMBL" id="MU825878">
    <property type="protein sequence ID" value="KAJ7385985.1"/>
    <property type="molecule type" value="Genomic_DNA"/>
</dbReference>
<comment type="caution">
    <text evidence="1">The sequence shown here is derived from an EMBL/GenBank/DDBJ whole genome shotgun (WGS) entry which is preliminary data.</text>
</comment>
<gene>
    <name evidence="1" type="ORF">OS493_012318</name>
</gene>
<protein>
    <submittedName>
        <fullName evidence="1">Uncharacterized protein</fullName>
    </submittedName>
</protein>
<organism evidence="1 2">
    <name type="scientific">Desmophyllum pertusum</name>
    <dbReference type="NCBI Taxonomy" id="174260"/>
    <lineage>
        <taxon>Eukaryota</taxon>
        <taxon>Metazoa</taxon>
        <taxon>Cnidaria</taxon>
        <taxon>Anthozoa</taxon>
        <taxon>Hexacorallia</taxon>
        <taxon>Scleractinia</taxon>
        <taxon>Caryophylliina</taxon>
        <taxon>Caryophylliidae</taxon>
        <taxon>Desmophyllum</taxon>
    </lineage>
</organism>
<dbReference type="AlphaFoldDB" id="A0A9W9ZR51"/>
<name>A0A9W9ZR51_9CNID</name>
<proteinExistence type="predicted"/>
<dbReference type="Proteomes" id="UP001163046">
    <property type="component" value="Unassembled WGS sequence"/>
</dbReference>
<evidence type="ECO:0000313" key="2">
    <source>
        <dbReference type="Proteomes" id="UP001163046"/>
    </source>
</evidence>
<accession>A0A9W9ZR51</accession>